<sequence length="784" mass="85049">MTSVQQHHSIQNQQQQQQRHLSLDLPTPATELAFPTKLQQQQRPPNESSASFFDQLPPPTPTSYSPTSPKAGGLFDRERADECLENAVVRERLRQAQQASLETARKACLASSFAMRPSSSASFTSAPSSSSLSVSSFSSSACSVSSSFSSMSSASSQSSLSPVSPCSSSSSSSSSASLVSASSIAPLCAHELALMLHSSPSTLLILDVRPYAQFAESRVRGAINLCVPSTLLKRPAFTVAKIVDSLCGDQSERMQGWQAKRDIVVYDAASASLCATSPVYQTARKFVADEAFTGRVYFLKGGICEFGSRFKEFKDQGEEGTLATPEPSLSTSPSSPTPSSSKLSLCPPSSTTMTKESRCVPILSGLRMPTLASCKPINPFFSNIRQNMDLLGGVGDPIPIRVPESCTQSQLKKLPQWLKELVCNKDGAKQVADRFLEIEKAEKGRLERAFSSACVISKTTCAISKNAFSGGNPFCLSKPTSTTVEETEEKEEEQFSITAALERGAKNRYNNIFPYDHTRVKLSCAPGCCDYINASYISPRGSRKRYIATQGPLPETFADFWSVVWDQSVRVIVMLTPIQEGGQVKCHSYWQDARYGAIMLTHKAEEEVLLSEKTGTKVRVRKFVLTKGGDERVVTHVQYVSWPDLGTPADPVDLVALSGMASRLNADDAGADKSENQVHPVIVHCSAGCGRTGTFCAVDSAIDIMQHAEEDEKAGVSKAGSAQDLIVDLVHELRRQRLSMVQCLRQFVICYESVLVWKVQQINEQESEKAETSTLSSPDSASAA</sequence>
<feature type="domain" description="Tyrosine-protein phosphatase" evidence="4">
    <location>
        <begin position="506"/>
        <end position="757"/>
    </location>
</feature>
<dbReference type="InterPro" id="IPR050348">
    <property type="entry name" value="Protein-Tyr_Phosphatase"/>
</dbReference>
<dbReference type="PROSITE" id="PS00383">
    <property type="entry name" value="TYR_PHOSPHATASE_1"/>
    <property type="match status" value="1"/>
</dbReference>
<dbReference type="InterPro" id="IPR000242">
    <property type="entry name" value="PTP_cat"/>
</dbReference>
<reference evidence="7 8" key="1">
    <citation type="submission" date="2024-03" db="EMBL/GenBank/DDBJ databases">
        <title>Genome-scale model development and genomic sequencing of the oleaginous clade Lipomyces.</title>
        <authorList>
            <consortium name="Lawrence Berkeley National Laboratory"/>
            <person name="Czajka J.J."/>
            <person name="Han Y."/>
            <person name="Kim J."/>
            <person name="Mondo S.J."/>
            <person name="Hofstad B.A."/>
            <person name="Robles A."/>
            <person name="Haridas S."/>
            <person name="Riley R."/>
            <person name="LaButti K."/>
            <person name="Pangilinan J."/>
            <person name="Andreopoulos W."/>
            <person name="Lipzen A."/>
            <person name="Yan J."/>
            <person name="Wang M."/>
            <person name="Ng V."/>
            <person name="Grigoriev I.V."/>
            <person name="Spatafora J.W."/>
            <person name="Magnuson J.K."/>
            <person name="Baker S.E."/>
            <person name="Pomraning K.R."/>
        </authorList>
    </citation>
    <scope>NUCLEOTIDE SEQUENCE [LARGE SCALE GENOMIC DNA]</scope>
    <source>
        <strain evidence="7 8">Phaff 52-87</strain>
    </source>
</reference>
<feature type="compositionally biased region" description="Polar residues" evidence="3">
    <location>
        <begin position="37"/>
        <end position="52"/>
    </location>
</feature>
<proteinExistence type="inferred from homology"/>
<evidence type="ECO:0000256" key="3">
    <source>
        <dbReference type="SAM" id="MobiDB-lite"/>
    </source>
</evidence>
<dbReference type="InterPro" id="IPR003595">
    <property type="entry name" value="Tyr_Pase_cat"/>
</dbReference>
<dbReference type="Gene3D" id="3.40.250.10">
    <property type="entry name" value="Rhodanese-like domain"/>
    <property type="match status" value="1"/>
</dbReference>
<dbReference type="InterPro" id="IPR016130">
    <property type="entry name" value="Tyr_Pase_AS"/>
</dbReference>
<evidence type="ECO:0000259" key="5">
    <source>
        <dbReference type="PROSITE" id="PS50056"/>
    </source>
</evidence>
<comment type="caution">
    <text evidence="7">The sequence shown here is derived from an EMBL/GenBank/DDBJ whole genome shotgun (WGS) entry which is preliminary data.</text>
</comment>
<dbReference type="CDD" id="cd01446">
    <property type="entry name" value="DSP_MapKP"/>
    <property type="match status" value="1"/>
</dbReference>
<dbReference type="SUPFAM" id="SSF52799">
    <property type="entry name" value="(Phosphotyrosine protein) phosphatases II"/>
    <property type="match status" value="1"/>
</dbReference>
<dbReference type="InterPro" id="IPR001763">
    <property type="entry name" value="Rhodanese-like_dom"/>
</dbReference>
<keyword evidence="8" id="KW-1185">Reference proteome</keyword>
<dbReference type="InterPro" id="IPR000387">
    <property type="entry name" value="Tyr_Pase_dom"/>
</dbReference>
<dbReference type="CDD" id="cd18533">
    <property type="entry name" value="PTP_fungal"/>
    <property type="match status" value="1"/>
</dbReference>
<organism evidence="7 8">
    <name type="scientific">Myxozyma melibiosi</name>
    <dbReference type="NCBI Taxonomy" id="54550"/>
    <lineage>
        <taxon>Eukaryota</taxon>
        <taxon>Fungi</taxon>
        <taxon>Dikarya</taxon>
        <taxon>Ascomycota</taxon>
        <taxon>Saccharomycotina</taxon>
        <taxon>Lipomycetes</taxon>
        <taxon>Lipomycetales</taxon>
        <taxon>Lipomycetaceae</taxon>
        <taxon>Myxozyma</taxon>
    </lineage>
</organism>
<dbReference type="GeneID" id="90035565"/>
<feature type="compositionally biased region" description="Low complexity" evidence="3">
    <location>
        <begin position="1"/>
        <end position="20"/>
    </location>
</feature>
<evidence type="ECO:0000313" key="7">
    <source>
        <dbReference type="EMBL" id="KAK7204460.1"/>
    </source>
</evidence>
<dbReference type="PROSITE" id="PS50056">
    <property type="entry name" value="TYR_PHOSPHATASE_2"/>
    <property type="match status" value="1"/>
</dbReference>
<dbReference type="PANTHER" id="PTHR19134:SF561">
    <property type="entry name" value="PROTEIN TYROSINE PHOSPHATASE 36E, ISOFORM A"/>
    <property type="match status" value="1"/>
</dbReference>
<feature type="domain" description="Tyrosine specific protein phosphatases" evidence="5">
    <location>
        <begin position="680"/>
        <end position="748"/>
    </location>
</feature>
<evidence type="ECO:0000313" key="8">
    <source>
        <dbReference type="Proteomes" id="UP001498771"/>
    </source>
</evidence>
<gene>
    <name evidence="7" type="ORF">BZA70DRAFT_193026</name>
</gene>
<feature type="region of interest" description="Disordered" evidence="3">
    <location>
        <begin position="317"/>
        <end position="353"/>
    </location>
</feature>
<dbReference type="Gene3D" id="3.90.190.10">
    <property type="entry name" value="Protein tyrosine phosphatase superfamily"/>
    <property type="match status" value="1"/>
</dbReference>
<dbReference type="EC" id="3.1.3.48" evidence="2"/>
<feature type="domain" description="Rhodanese" evidence="6">
    <location>
        <begin position="199"/>
        <end position="315"/>
    </location>
</feature>
<dbReference type="InterPro" id="IPR029021">
    <property type="entry name" value="Prot-tyrosine_phosphatase-like"/>
</dbReference>
<evidence type="ECO:0000259" key="4">
    <source>
        <dbReference type="PROSITE" id="PS50055"/>
    </source>
</evidence>
<dbReference type="RefSeq" id="XP_064767493.1">
    <property type="nucleotide sequence ID" value="XM_064910053.1"/>
</dbReference>
<dbReference type="InterPro" id="IPR036873">
    <property type="entry name" value="Rhodanese-like_dom_sf"/>
</dbReference>
<dbReference type="EMBL" id="JBBJBU010000008">
    <property type="protein sequence ID" value="KAK7204460.1"/>
    <property type="molecule type" value="Genomic_DNA"/>
</dbReference>
<feature type="compositionally biased region" description="Low complexity" evidence="3">
    <location>
        <begin position="321"/>
        <end position="352"/>
    </location>
</feature>
<dbReference type="SMART" id="SM00194">
    <property type="entry name" value="PTPc"/>
    <property type="match status" value="1"/>
</dbReference>
<name>A0ABR1F3P3_9ASCO</name>
<accession>A0ABR1F3P3</accession>
<dbReference type="SMART" id="SM00404">
    <property type="entry name" value="PTPc_motif"/>
    <property type="match status" value="1"/>
</dbReference>
<dbReference type="SUPFAM" id="SSF52821">
    <property type="entry name" value="Rhodanese/Cell cycle control phosphatase"/>
    <property type="match status" value="1"/>
</dbReference>
<evidence type="ECO:0000256" key="1">
    <source>
        <dbReference type="ARBA" id="ARBA00009649"/>
    </source>
</evidence>
<dbReference type="PROSITE" id="PS50206">
    <property type="entry name" value="RHODANESE_3"/>
    <property type="match status" value="1"/>
</dbReference>
<protein>
    <recommendedName>
        <fullName evidence="2">protein-tyrosine-phosphatase</fullName>
        <ecNumber evidence="2">3.1.3.48</ecNumber>
    </recommendedName>
</protein>
<dbReference type="Pfam" id="PF00581">
    <property type="entry name" value="Rhodanese"/>
    <property type="match status" value="1"/>
</dbReference>
<feature type="region of interest" description="Disordered" evidence="3">
    <location>
        <begin position="1"/>
        <end position="74"/>
    </location>
</feature>
<dbReference type="Pfam" id="PF00102">
    <property type="entry name" value="Y_phosphatase"/>
    <property type="match status" value="1"/>
</dbReference>
<dbReference type="SMART" id="SM00450">
    <property type="entry name" value="RHOD"/>
    <property type="match status" value="1"/>
</dbReference>
<dbReference type="PANTHER" id="PTHR19134">
    <property type="entry name" value="RECEPTOR-TYPE TYROSINE-PROTEIN PHOSPHATASE"/>
    <property type="match status" value="1"/>
</dbReference>
<dbReference type="PROSITE" id="PS50055">
    <property type="entry name" value="TYR_PHOSPHATASE_PTP"/>
    <property type="match status" value="1"/>
</dbReference>
<evidence type="ECO:0000259" key="6">
    <source>
        <dbReference type="PROSITE" id="PS50206"/>
    </source>
</evidence>
<comment type="similarity">
    <text evidence="1">Belongs to the protein-tyrosine phosphatase family. Non-receptor class subfamily.</text>
</comment>
<dbReference type="Proteomes" id="UP001498771">
    <property type="component" value="Unassembled WGS sequence"/>
</dbReference>
<evidence type="ECO:0000256" key="2">
    <source>
        <dbReference type="ARBA" id="ARBA00013064"/>
    </source>
</evidence>
<dbReference type="PRINTS" id="PR00700">
    <property type="entry name" value="PRTYPHPHTASE"/>
</dbReference>